<protein>
    <submittedName>
        <fullName evidence="2">Uncharacterized protein</fullName>
    </submittedName>
</protein>
<dbReference type="RefSeq" id="WP_305102526.1">
    <property type="nucleotide sequence ID" value="NZ_JAUTWS010000003.1"/>
</dbReference>
<reference evidence="2 3" key="1">
    <citation type="submission" date="2023-08" db="EMBL/GenBank/DDBJ databases">
        <title>The draft genome sequence of Paracraurococcus sp. LOR1-02.</title>
        <authorList>
            <person name="Kingkaew E."/>
            <person name="Tanasupawat S."/>
        </authorList>
    </citation>
    <scope>NUCLEOTIDE SEQUENCE [LARGE SCALE GENOMIC DNA]</scope>
    <source>
        <strain evidence="2 3">LOR1-02</strain>
    </source>
</reference>
<dbReference type="PROSITE" id="PS51318">
    <property type="entry name" value="TAT"/>
    <property type="match status" value="1"/>
</dbReference>
<comment type="caution">
    <text evidence="2">The sequence shown here is derived from an EMBL/GenBank/DDBJ whole genome shotgun (WGS) entry which is preliminary data.</text>
</comment>
<dbReference type="InterPro" id="IPR006311">
    <property type="entry name" value="TAT_signal"/>
</dbReference>
<proteinExistence type="predicted"/>
<keyword evidence="1" id="KW-0732">Signal</keyword>
<dbReference type="EMBL" id="JAUTWS010000003">
    <property type="protein sequence ID" value="MDO9707658.1"/>
    <property type="molecule type" value="Genomic_DNA"/>
</dbReference>
<dbReference type="Proteomes" id="UP001243009">
    <property type="component" value="Unassembled WGS sequence"/>
</dbReference>
<keyword evidence="3" id="KW-1185">Reference proteome</keyword>
<organism evidence="2 3">
    <name type="scientific">Paracraurococcus lichenis</name>
    <dbReference type="NCBI Taxonomy" id="3064888"/>
    <lineage>
        <taxon>Bacteria</taxon>
        <taxon>Pseudomonadati</taxon>
        <taxon>Pseudomonadota</taxon>
        <taxon>Alphaproteobacteria</taxon>
        <taxon>Acetobacterales</taxon>
        <taxon>Roseomonadaceae</taxon>
        <taxon>Paracraurococcus</taxon>
    </lineage>
</organism>
<sequence>MSGTRMRRNLMGAAVLAAPVFLFGAAAPAAAEEAVCASIGRAVHAMAASEKFHSKLEARTPGRRRPVQEERFVLGDLVYANSPAAGRWVKLHLTEEDRKGLETGLLAHPPQDCREEARQEIGGVPVRVFAYRQAMTGQDEAKVAESRLWVAEADGRPRRYEGRYGGVAVSVVYDYERVTPPFELQ</sequence>
<name>A0ABT9DUV6_9PROT</name>
<gene>
    <name evidence="2" type="ORF">Q7A36_04815</name>
</gene>
<evidence type="ECO:0000256" key="1">
    <source>
        <dbReference type="SAM" id="SignalP"/>
    </source>
</evidence>
<evidence type="ECO:0000313" key="3">
    <source>
        <dbReference type="Proteomes" id="UP001243009"/>
    </source>
</evidence>
<evidence type="ECO:0000313" key="2">
    <source>
        <dbReference type="EMBL" id="MDO9707658.1"/>
    </source>
</evidence>
<accession>A0ABT9DUV6</accession>
<feature type="signal peptide" evidence="1">
    <location>
        <begin position="1"/>
        <end position="31"/>
    </location>
</feature>
<feature type="chain" id="PRO_5046627746" evidence="1">
    <location>
        <begin position="32"/>
        <end position="185"/>
    </location>
</feature>